<evidence type="ECO:0008006" key="4">
    <source>
        <dbReference type="Google" id="ProtNLM"/>
    </source>
</evidence>
<name>A0A4R6YT34_9GAMM</name>
<dbReference type="EMBL" id="SNZH01000011">
    <property type="protein sequence ID" value="TDR41277.1"/>
    <property type="molecule type" value="Genomic_DNA"/>
</dbReference>
<keyword evidence="1" id="KW-0732">Signal</keyword>
<keyword evidence="3" id="KW-1185">Reference proteome</keyword>
<comment type="caution">
    <text evidence="2">The sequence shown here is derived from an EMBL/GenBank/DDBJ whole genome shotgun (WGS) entry which is preliminary data.</text>
</comment>
<feature type="signal peptide" evidence="1">
    <location>
        <begin position="1"/>
        <end position="20"/>
    </location>
</feature>
<dbReference type="Gene3D" id="2.160.20.20">
    <property type="match status" value="1"/>
</dbReference>
<sequence>MTMRTLAFALCIALSAGAHAGSSGEDIDKVNGSIRITEGQAAGDLETVNGSIHVGDHARLDDAETVNGEINIGSDVEASSLSTVNGGIDIGQRSRIRGEVESVNGGITLEAGADVGGKVSNVNGRIQTEAARIGGSIETVAGDIEIGRDSRVDGGILVEKPSGWNWGKSKNPRVVIGPNAVVRGPLVFRRDVDLFVSDSAKTGAIEGATAKRFSGATP</sequence>
<dbReference type="AlphaFoldDB" id="A0A4R6YT34"/>
<protein>
    <recommendedName>
        <fullName evidence="4">Polymer-forming protein</fullName>
    </recommendedName>
</protein>
<dbReference type="RefSeq" id="WP_243746096.1">
    <property type="nucleotide sequence ID" value="NZ_SNZH01000011.1"/>
</dbReference>
<evidence type="ECO:0000313" key="2">
    <source>
        <dbReference type="EMBL" id="TDR41277.1"/>
    </source>
</evidence>
<dbReference type="InterPro" id="IPR011004">
    <property type="entry name" value="Trimer_LpxA-like_sf"/>
</dbReference>
<proteinExistence type="predicted"/>
<evidence type="ECO:0000313" key="3">
    <source>
        <dbReference type="Proteomes" id="UP000295293"/>
    </source>
</evidence>
<feature type="chain" id="PRO_5020864778" description="Polymer-forming protein" evidence="1">
    <location>
        <begin position="21"/>
        <end position="218"/>
    </location>
</feature>
<dbReference type="SUPFAM" id="SSF51161">
    <property type="entry name" value="Trimeric LpxA-like enzymes"/>
    <property type="match status" value="1"/>
</dbReference>
<accession>A0A4R6YT34</accession>
<reference evidence="2 3" key="1">
    <citation type="submission" date="2019-03" db="EMBL/GenBank/DDBJ databases">
        <title>Genomic Encyclopedia of Type Strains, Phase IV (KMG-IV): sequencing the most valuable type-strain genomes for metagenomic binning, comparative biology and taxonomic classification.</title>
        <authorList>
            <person name="Goeker M."/>
        </authorList>
    </citation>
    <scope>NUCLEOTIDE SEQUENCE [LARGE SCALE GENOMIC DNA]</scope>
    <source>
        <strain evidence="2 3">DSM 21667</strain>
    </source>
</reference>
<organism evidence="2 3">
    <name type="scientific">Tahibacter aquaticus</name>
    <dbReference type="NCBI Taxonomy" id="520092"/>
    <lineage>
        <taxon>Bacteria</taxon>
        <taxon>Pseudomonadati</taxon>
        <taxon>Pseudomonadota</taxon>
        <taxon>Gammaproteobacteria</taxon>
        <taxon>Lysobacterales</taxon>
        <taxon>Rhodanobacteraceae</taxon>
        <taxon>Tahibacter</taxon>
    </lineage>
</organism>
<dbReference type="Proteomes" id="UP000295293">
    <property type="component" value="Unassembled WGS sequence"/>
</dbReference>
<evidence type="ECO:0000256" key="1">
    <source>
        <dbReference type="SAM" id="SignalP"/>
    </source>
</evidence>
<gene>
    <name evidence="2" type="ORF">DFR29_111191</name>
</gene>
<dbReference type="InterPro" id="IPR012332">
    <property type="entry name" value="Autotransporter_pectin_lyase_C"/>
</dbReference>